<proteinExistence type="predicted"/>
<evidence type="ECO:0000313" key="1">
    <source>
        <dbReference type="EMBL" id="GAA5497233.1"/>
    </source>
</evidence>
<protein>
    <recommendedName>
        <fullName evidence="3">Glycosyltransferase family 25 protein</fullName>
    </recommendedName>
</protein>
<dbReference type="EMBL" id="BAABRL010000013">
    <property type="protein sequence ID" value="GAA5497233.1"/>
    <property type="molecule type" value="Genomic_DNA"/>
</dbReference>
<keyword evidence="2" id="KW-1185">Reference proteome</keyword>
<comment type="caution">
    <text evidence="1">The sequence shown here is derived from an EMBL/GenBank/DDBJ whole genome shotgun (WGS) entry which is preliminary data.</text>
</comment>
<evidence type="ECO:0008006" key="3">
    <source>
        <dbReference type="Google" id="ProtNLM"/>
    </source>
</evidence>
<evidence type="ECO:0000313" key="2">
    <source>
        <dbReference type="Proteomes" id="UP001424741"/>
    </source>
</evidence>
<accession>A0ABP9V3Y0</accession>
<name>A0ABP9V3Y0_9BACT</name>
<dbReference type="Proteomes" id="UP001424741">
    <property type="component" value="Unassembled WGS sequence"/>
</dbReference>
<gene>
    <name evidence="1" type="ORF">Rhal01_03426</name>
</gene>
<sequence>MLRYNLITTQGSSRLRAAFEQAERLGYLERLMITCYPRLAEQFPDRPQQATELGNVGCFAAHRRAIENLHELGHEYAVVLEDDCVFASQMDCDAVIEGAILELNAHDPEWRCLNLGGCRFDQWVPGFRFYQQQVGGYTSRVRNMTTTHAMVYHIGRCLDLFQLWVPSYEEVLEAPDDFHLSGLGQDLWLSRKAGYYALNTPIAFQTGNDTTIGNLHQNIDQAITLTHQSFQLS</sequence>
<reference evidence="1 2" key="1">
    <citation type="submission" date="2024-02" db="EMBL/GenBank/DDBJ databases">
        <title>Rubritalea halochordaticola NBRC 107102.</title>
        <authorList>
            <person name="Ichikawa N."/>
            <person name="Katano-Makiyama Y."/>
            <person name="Hidaka K."/>
        </authorList>
    </citation>
    <scope>NUCLEOTIDE SEQUENCE [LARGE SCALE GENOMIC DNA]</scope>
    <source>
        <strain evidence="1 2">NBRC 107102</strain>
    </source>
</reference>
<organism evidence="1 2">
    <name type="scientific">Rubritalea halochordaticola</name>
    <dbReference type="NCBI Taxonomy" id="714537"/>
    <lineage>
        <taxon>Bacteria</taxon>
        <taxon>Pseudomonadati</taxon>
        <taxon>Verrucomicrobiota</taxon>
        <taxon>Verrucomicrobiia</taxon>
        <taxon>Verrucomicrobiales</taxon>
        <taxon>Rubritaleaceae</taxon>
        <taxon>Rubritalea</taxon>
    </lineage>
</organism>